<dbReference type="InterPro" id="IPR053844">
    <property type="entry name" value="AH_C"/>
</dbReference>
<dbReference type="GO" id="GO:0016740">
    <property type="term" value="F:transferase activity"/>
    <property type="evidence" value="ECO:0007669"/>
    <property type="project" value="UniProtKB-KW"/>
</dbReference>
<dbReference type="OrthoDB" id="9811471at2"/>
<sequence length="139" mass="14916">MAEGIKLAVNGTLMRGLELNPNLLNVGAKFLYEAATTPHYRLWSINDKHPAMVRVSDGGIAVVLEVWQVPPDGLVQVLLQEPPGLSIGKVLLDTGETVLGVLGEPVLCEGQREISAYGGWRSYCAALGLEAEPQPKLSQ</sequence>
<feature type="domain" description="Allophanate hydrolase C-terminal" evidence="1">
    <location>
        <begin position="5"/>
        <end position="125"/>
    </location>
</feature>
<proteinExistence type="predicted"/>
<dbReference type="AlphaFoldDB" id="A0A1U7J472"/>
<dbReference type="RefSeq" id="WP_073609153.1">
    <property type="nucleotide sequence ID" value="NZ_MRCG01000010.1"/>
</dbReference>
<keyword evidence="3" id="KW-1185">Reference proteome</keyword>
<gene>
    <name evidence="2" type="ORF">NIES30_14680</name>
</gene>
<reference evidence="2 3" key="1">
    <citation type="submission" date="2016-11" db="EMBL/GenBank/DDBJ databases">
        <title>Draft Genome Sequences of Nine Cyanobacterial Strains from Diverse Habitats.</title>
        <authorList>
            <person name="Zhu T."/>
            <person name="Hou S."/>
            <person name="Lu X."/>
            <person name="Hess W.R."/>
        </authorList>
    </citation>
    <scope>NUCLEOTIDE SEQUENCE [LARGE SCALE GENOMIC DNA]</scope>
    <source>
        <strain evidence="2 3">NIES-30</strain>
    </source>
</reference>
<name>A0A1U7J472_9CYAN</name>
<evidence type="ECO:0000259" key="1">
    <source>
        <dbReference type="Pfam" id="PF21986"/>
    </source>
</evidence>
<dbReference type="Pfam" id="PF21986">
    <property type="entry name" value="AH_C"/>
    <property type="match status" value="1"/>
</dbReference>
<evidence type="ECO:0000313" key="2">
    <source>
        <dbReference type="EMBL" id="OKH47205.1"/>
    </source>
</evidence>
<protein>
    <submittedName>
        <fullName evidence="2">Glutamyl-tRNA amidotransferase</fullName>
    </submittedName>
</protein>
<accession>A0A1U7J472</accession>
<comment type="caution">
    <text evidence="2">The sequence shown here is derived from an EMBL/GenBank/DDBJ whole genome shotgun (WGS) entry which is preliminary data.</text>
</comment>
<organism evidence="2 3">
    <name type="scientific">Phormidium tenue NIES-30</name>
    <dbReference type="NCBI Taxonomy" id="549789"/>
    <lineage>
        <taxon>Bacteria</taxon>
        <taxon>Bacillati</taxon>
        <taxon>Cyanobacteriota</taxon>
        <taxon>Cyanophyceae</taxon>
        <taxon>Oscillatoriophycideae</taxon>
        <taxon>Oscillatoriales</taxon>
        <taxon>Oscillatoriaceae</taxon>
        <taxon>Phormidium</taxon>
    </lineage>
</organism>
<dbReference type="EMBL" id="MRCG01000010">
    <property type="protein sequence ID" value="OKH47205.1"/>
    <property type="molecule type" value="Genomic_DNA"/>
</dbReference>
<dbReference type="Gene3D" id="3.10.490.10">
    <property type="entry name" value="Gamma-glutamyl cyclotransferase-like"/>
    <property type="match status" value="1"/>
</dbReference>
<dbReference type="Proteomes" id="UP000185557">
    <property type="component" value="Unassembled WGS sequence"/>
</dbReference>
<evidence type="ECO:0000313" key="3">
    <source>
        <dbReference type="Proteomes" id="UP000185557"/>
    </source>
</evidence>
<keyword evidence="2" id="KW-0808">Transferase</keyword>
<dbReference type="STRING" id="549789.NIES30_14680"/>